<organism evidence="2 3">
    <name type="scientific">Puccinia coronata f. sp. avenae</name>
    <dbReference type="NCBI Taxonomy" id="200324"/>
    <lineage>
        <taxon>Eukaryota</taxon>
        <taxon>Fungi</taxon>
        <taxon>Dikarya</taxon>
        <taxon>Basidiomycota</taxon>
        <taxon>Pucciniomycotina</taxon>
        <taxon>Pucciniomycetes</taxon>
        <taxon>Pucciniales</taxon>
        <taxon>Pucciniaceae</taxon>
        <taxon>Puccinia</taxon>
    </lineage>
</organism>
<reference evidence="2 3" key="1">
    <citation type="submission" date="2017-11" db="EMBL/GenBank/DDBJ databases">
        <title>De novo assembly and phasing of dikaryotic genomes from two isolates of Puccinia coronata f. sp. avenae, the causal agent of oat crown rust.</title>
        <authorList>
            <person name="Miller M.E."/>
            <person name="Zhang Y."/>
            <person name="Omidvar V."/>
            <person name="Sperschneider J."/>
            <person name="Schwessinger B."/>
            <person name="Raley C."/>
            <person name="Palmer J.M."/>
            <person name="Garnica D."/>
            <person name="Upadhyaya N."/>
            <person name="Rathjen J."/>
            <person name="Taylor J.M."/>
            <person name="Park R.F."/>
            <person name="Dodds P.N."/>
            <person name="Hirsch C.D."/>
            <person name="Kianian S.F."/>
            <person name="Figueroa M."/>
        </authorList>
    </citation>
    <scope>NUCLEOTIDE SEQUENCE [LARGE SCALE GENOMIC DNA]</scope>
    <source>
        <strain evidence="2">12NC29</strain>
    </source>
</reference>
<dbReference type="PANTHER" id="PTHR47501">
    <property type="entry name" value="TRANSPOSASE-RELATED"/>
    <property type="match status" value="1"/>
</dbReference>
<evidence type="ECO:0000313" key="3">
    <source>
        <dbReference type="Proteomes" id="UP000235388"/>
    </source>
</evidence>
<sequence>MTQSEANTPSTPPNTTAPHDSSNPPQSTRPPPKQKTRHVRVPSSQIEECATSGDDIAVSRNTFAGFKQISSQTGRHVVVDTAQDSDEENGKVRKVGSKKDPSKDKDGYDYSRLYFFPPGEGPKQAPTDAAWACRWCSKEYIASGGSYYNLKAHRDSAFVKGQLRGACLGRNKALKAGGNFPPSVANCIAEKAEGRPNGQGTLIVYTTKGRFDNQTLNKLIFVWIIRQSLPWLRIEDFLLRVAFDYTIHTARLHSQIWAAAQAHQLYLEQHAQVVKEIKDLGSKISLVSDVWTTKGSHKAFVAQTTDSGSNNFTMANAVSAIFHNFDSTNWDVQKNHHQCSCHVIALILGAGLRALKLSTSMVLPKKSDQSFPLLYTIPEEDETLETADVSEAKIVEVFKNPSVTRKEEVDPDDAEETLPQPGWEWGNEEEDVHCEDSGIGWTLKNIDYICR</sequence>
<dbReference type="Proteomes" id="UP000235388">
    <property type="component" value="Unassembled WGS sequence"/>
</dbReference>
<dbReference type="AlphaFoldDB" id="A0A2N5W2H0"/>
<evidence type="ECO:0000256" key="1">
    <source>
        <dbReference type="SAM" id="MobiDB-lite"/>
    </source>
</evidence>
<proteinExistence type="predicted"/>
<protein>
    <recommendedName>
        <fullName evidence="4">BED-type domain-containing protein</fullName>
    </recommendedName>
</protein>
<feature type="region of interest" description="Disordered" evidence="1">
    <location>
        <begin position="80"/>
        <end position="104"/>
    </location>
</feature>
<feature type="compositionally biased region" description="Low complexity" evidence="1">
    <location>
        <begin position="1"/>
        <end position="18"/>
    </location>
</feature>
<dbReference type="STRING" id="200324.A0A2N5W2H0"/>
<keyword evidence="3" id="KW-1185">Reference proteome</keyword>
<feature type="region of interest" description="Disordered" evidence="1">
    <location>
        <begin position="404"/>
        <end position="429"/>
    </location>
</feature>
<feature type="region of interest" description="Disordered" evidence="1">
    <location>
        <begin position="1"/>
        <end position="53"/>
    </location>
</feature>
<name>A0A2N5W2H0_9BASI</name>
<evidence type="ECO:0008006" key="4">
    <source>
        <dbReference type="Google" id="ProtNLM"/>
    </source>
</evidence>
<comment type="caution">
    <text evidence="2">The sequence shown here is derived from an EMBL/GenBank/DDBJ whole genome shotgun (WGS) entry which is preliminary data.</text>
</comment>
<evidence type="ECO:0000313" key="2">
    <source>
        <dbReference type="EMBL" id="PLW56402.1"/>
    </source>
</evidence>
<dbReference type="PANTHER" id="PTHR47501:SF5">
    <property type="entry name" value="HAT C-TERMINAL DIMERISATION DOMAIN-CONTAINING PROTEIN"/>
    <property type="match status" value="1"/>
</dbReference>
<dbReference type="EMBL" id="PGCJ01000021">
    <property type="protein sequence ID" value="PLW56402.1"/>
    <property type="molecule type" value="Genomic_DNA"/>
</dbReference>
<accession>A0A2N5W2H0</accession>
<dbReference type="OrthoDB" id="10451827at2759"/>
<gene>
    <name evidence="2" type="ORF">PCANC_03417</name>
</gene>